<dbReference type="Gene3D" id="3.90.1580.10">
    <property type="entry name" value="paralog of FGE (formylglycine-generating enzyme)"/>
    <property type="match status" value="1"/>
</dbReference>
<dbReference type="RefSeq" id="WP_311662817.1">
    <property type="nucleotide sequence ID" value="NZ_JAVRHT010000013.1"/>
</dbReference>
<dbReference type="InterPro" id="IPR005532">
    <property type="entry name" value="SUMF_dom"/>
</dbReference>
<sequence>MTRAALLLLALLPAVAACGADRPAPPAVVATGGAVEATEAPGGAAPAVVPAGLDVPAEMAYVPGGAVTVGVLPGEGGMPHERPAFRADVAPFLLDRSPVTVARFRAFAEATGRETEAERFGDGLVMDQQTGQWALVPGASWRRPRGGAAPAPPDDHPVTQVSWADADAFCRWDGADAGAPKRLPTEVEWEHAARGAADGRSPYAWGDALGAGDPARGGAARANTWTGTFPGGDDGADGYRDGTSPVGAFGATPLGLTDLGGNVWEWTASWYRPYPLGADGGAGPGAPAGPSGEPERAQRGGSFLCHPSYCHGFRVSARSHSTPESSFAHVGFRCARDAGGA</sequence>
<dbReference type="InterPro" id="IPR051043">
    <property type="entry name" value="Sulfatase_Mod_Factor_Kinase"/>
</dbReference>
<comment type="caution">
    <text evidence="3">The sequence shown here is derived from an EMBL/GenBank/DDBJ whole genome shotgun (WGS) entry which is preliminary data.</text>
</comment>
<dbReference type="EMBL" id="JAVRHT010000013">
    <property type="protein sequence ID" value="MDT0631474.1"/>
    <property type="molecule type" value="Genomic_DNA"/>
</dbReference>
<organism evidence="3 4">
    <name type="scientific">Rubrivirga litoralis</name>
    <dbReference type="NCBI Taxonomy" id="3075598"/>
    <lineage>
        <taxon>Bacteria</taxon>
        <taxon>Pseudomonadati</taxon>
        <taxon>Rhodothermota</taxon>
        <taxon>Rhodothermia</taxon>
        <taxon>Rhodothermales</taxon>
        <taxon>Rubricoccaceae</taxon>
        <taxon>Rubrivirga</taxon>
    </lineage>
</organism>
<feature type="chain" id="PRO_5045331852" evidence="1">
    <location>
        <begin position="20"/>
        <end position="341"/>
    </location>
</feature>
<dbReference type="PROSITE" id="PS51257">
    <property type="entry name" value="PROKAR_LIPOPROTEIN"/>
    <property type="match status" value="1"/>
</dbReference>
<evidence type="ECO:0000313" key="3">
    <source>
        <dbReference type="EMBL" id="MDT0631474.1"/>
    </source>
</evidence>
<reference evidence="3 4" key="1">
    <citation type="submission" date="2023-09" db="EMBL/GenBank/DDBJ databases">
        <authorList>
            <person name="Rey-Velasco X."/>
        </authorList>
    </citation>
    <scope>NUCLEOTIDE SEQUENCE [LARGE SCALE GENOMIC DNA]</scope>
    <source>
        <strain evidence="3 4">F394</strain>
    </source>
</reference>
<evidence type="ECO:0000256" key="1">
    <source>
        <dbReference type="SAM" id="SignalP"/>
    </source>
</evidence>
<accession>A0ABU3BQA2</accession>
<dbReference type="PANTHER" id="PTHR23150:SF19">
    <property type="entry name" value="FORMYLGLYCINE-GENERATING ENZYME"/>
    <property type="match status" value="1"/>
</dbReference>
<keyword evidence="1" id="KW-0732">Signal</keyword>
<keyword evidence="4" id="KW-1185">Reference proteome</keyword>
<proteinExistence type="predicted"/>
<gene>
    <name evidence="3" type="ORF">RM540_06885</name>
</gene>
<protein>
    <submittedName>
        <fullName evidence="3">Formylglycine-generating enzyme family protein</fullName>
    </submittedName>
</protein>
<dbReference type="InterPro" id="IPR016187">
    <property type="entry name" value="CTDL_fold"/>
</dbReference>
<feature type="domain" description="Sulfatase-modifying factor enzyme-like" evidence="2">
    <location>
        <begin position="57"/>
        <end position="336"/>
    </location>
</feature>
<name>A0ABU3BQA2_9BACT</name>
<dbReference type="InterPro" id="IPR042095">
    <property type="entry name" value="SUMF_sf"/>
</dbReference>
<dbReference type="Proteomes" id="UP001267426">
    <property type="component" value="Unassembled WGS sequence"/>
</dbReference>
<feature type="signal peptide" evidence="1">
    <location>
        <begin position="1"/>
        <end position="19"/>
    </location>
</feature>
<dbReference type="SUPFAM" id="SSF56436">
    <property type="entry name" value="C-type lectin-like"/>
    <property type="match status" value="1"/>
</dbReference>
<evidence type="ECO:0000313" key="4">
    <source>
        <dbReference type="Proteomes" id="UP001267426"/>
    </source>
</evidence>
<dbReference type="PANTHER" id="PTHR23150">
    <property type="entry name" value="SULFATASE MODIFYING FACTOR 1, 2"/>
    <property type="match status" value="1"/>
</dbReference>
<dbReference type="Pfam" id="PF03781">
    <property type="entry name" value="FGE-sulfatase"/>
    <property type="match status" value="1"/>
</dbReference>
<evidence type="ECO:0000259" key="2">
    <source>
        <dbReference type="Pfam" id="PF03781"/>
    </source>
</evidence>